<evidence type="ECO:0000313" key="2">
    <source>
        <dbReference type="EMBL" id="GAA4064121.1"/>
    </source>
</evidence>
<evidence type="ECO:0000256" key="1">
    <source>
        <dbReference type="SAM" id="MobiDB-lite"/>
    </source>
</evidence>
<feature type="region of interest" description="Disordered" evidence="1">
    <location>
        <begin position="142"/>
        <end position="164"/>
    </location>
</feature>
<reference evidence="3" key="1">
    <citation type="journal article" date="2019" name="Int. J. Syst. Evol. Microbiol.">
        <title>The Global Catalogue of Microorganisms (GCM) 10K type strain sequencing project: providing services to taxonomists for standard genome sequencing and annotation.</title>
        <authorList>
            <consortium name="The Broad Institute Genomics Platform"/>
            <consortium name="The Broad Institute Genome Sequencing Center for Infectious Disease"/>
            <person name="Wu L."/>
            <person name="Ma J."/>
        </authorList>
    </citation>
    <scope>NUCLEOTIDE SEQUENCE [LARGE SCALE GENOMIC DNA]</scope>
    <source>
        <strain evidence="3">JCM 16925</strain>
    </source>
</reference>
<dbReference type="Proteomes" id="UP001499984">
    <property type="component" value="Unassembled WGS sequence"/>
</dbReference>
<evidence type="ECO:0000313" key="3">
    <source>
        <dbReference type="Proteomes" id="UP001499984"/>
    </source>
</evidence>
<name>A0ABP7VEF5_9ACTN</name>
<sequence>MSLTAGRAEPSAHSAQLLVPYDDLTGGARGVQLHRAHPTRPAAVALSALLAVLTFLLPVSAKSTPASRPSSTGTAATATAQASATADAQRPVAVAHSVLGRADAVPSPYHGFLGPGTGDAAPHRAVGGPAVAVAAAAAGASRGAHAYRPRGPPSRWSNEVRIDA</sequence>
<feature type="region of interest" description="Disordered" evidence="1">
    <location>
        <begin position="63"/>
        <end position="89"/>
    </location>
</feature>
<keyword evidence="3" id="KW-1185">Reference proteome</keyword>
<comment type="caution">
    <text evidence="2">The sequence shown here is derived from an EMBL/GenBank/DDBJ whole genome shotgun (WGS) entry which is preliminary data.</text>
</comment>
<gene>
    <name evidence="2" type="ORF">GCM10022233_42890</name>
</gene>
<dbReference type="EMBL" id="BAAAZY010000011">
    <property type="protein sequence ID" value="GAA4064121.1"/>
    <property type="molecule type" value="Genomic_DNA"/>
</dbReference>
<accession>A0ABP7VEF5</accession>
<protein>
    <submittedName>
        <fullName evidence="2">Uncharacterized protein</fullName>
    </submittedName>
</protein>
<proteinExistence type="predicted"/>
<organism evidence="2 3">
    <name type="scientific">Streptomyces shaanxiensis</name>
    <dbReference type="NCBI Taxonomy" id="653357"/>
    <lineage>
        <taxon>Bacteria</taxon>
        <taxon>Bacillati</taxon>
        <taxon>Actinomycetota</taxon>
        <taxon>Actinomycetes</taxon>
        <taxon>Kitasatosporales</taxon>
        <taxon>Streptomycetaceae</taxon>
        <taxon>Streptomyces</taxon>
    </lineage>
</organism>